<comment type="caution">
    <text evidence="3">Lacks conserved residue(s) required for the propagation of feature annotation.</text>
</comment>
<evidence type="ECO:0000259" key="4">
    <source>
        <dbReference type="Pfam" id="PF08501"/>
    </source>
</evidence>
<feature type="domain" description="SDH C-terminal" evidence="5">
    <location>
        <begin position="249"/>
        <end position="277"/>
    </location>
</feature>
<dbReference type="GO" id="GO:0008652">
    <property type="term" value="P:amino acid biosynthetic process"/>
    <property type="evidence" value="ECO:0007669"/>
    <property type="project" value="UniProtKB-KW"/>
</dbReference>
<dbReference type="SUPFAM" id="SSF51735">
    <property type="entry name" value="NAD(P)-binding Rossmann-fold domains"/>
    <property type="match status" value="1"/>
</dbReference>
<proteinExistence type="inferred from homology"/>
<keyword evidence="7" id="KW-1185">Reference proteome</keyword>
<keyword evidence="3" id="KW-0521">NADP</keyword>
<evidence type="ECO:0000256" key="3">
    <source>
        <dbReference type="HAMAP-Rule" id="MF_00222"/>
    </source>
</evidence>
<comment type="pathway">
    <text evidence="1 3">Metabolic intermediate biosynthesis; chorismate biosynthesis; chorismate from D-erythrose 4-phosphate and phosphoenolpyruvate: step 4/7.</text>
</comment>
<dbReference type="EC" id="1.1.1.25" evidence="3"/>
<feature type="binding site" evidence="3">
    <location>
        <position position="228"/>
    </location>
    <ligand>
        <name>shikimate</name>
        <dbReference type="ChEBI" id="CHEBI:36208"/>
    </ligand>
</feature>
<feature type="binding site" evidence="3">
    <location>
        <position position="226"/>
    </location>
    <ligand>
        <name>NADP(+)</name>
        <dbReference type="ChEBI" id="CHEBI:58349"/>
    </ligand>
</feature>
<keyword evidence="3 6" id="KW-0560">Oxidoreductase</keyword>
<dbReference type="HOGENOM" id="CLU_044063_0_1_3"/>
<dbReference type="KEGG" id="glj:GKIL_3089"/>
<feature type="domain" description="Shikimate dehydrogenase substrate binding N-terminal" evidence="4">
    <location>
        <begin position="16"/>
        <end position="98"/>
    </location>
</feature>
<feature type="binding site" evidence="3">
    <location>
        <position position="96"/>
    </location>
    <ligand>
        <name>shikimate</name>
        <dbReference type="ChEBI" id="CHEBI:36208"/>
    </ligand>
</feature>
<comment type="similarity">
    <text evidence="3">Belongs to the shikimate dehydrogenase family.</text>
</comment>
<accession>U5QNX6</accession>
<feature type="active site" description="Proton acceptor" evidence="3">
    <location>
        <position position="75"/>
    </location>
</feature>
<gene>
    <name evidence="3 6" type="primary">aroE</name>
    <name evidence="6" type="ORF">GKIL_3089</name>
</gene>
<dbReference type="Gene3D" id="3.40.50.10860">
    <property type="entry name" value="Leucine Dehydrogenase, chain A, domain 1"/>
    <property type="match status" value="1"/>
</dbReference>
<feature type="binding site" evidence="3">
    <location>
        <begin position="24"/>
        <end position="26"/>
    </location>
    <ligand>
        <name>shikimate</name>
        <dbReference type="ChEBI" id="CHEBI:36208"/>
    </ligand>
</feature>
<comment type="subunit">
    <text evidence="3">Homodimer.</text>
</comment>
<dbReference type="RefSeq" id="WP_023174588.1">
    <property type="nucleotide sequence ID" value="NC_022600.1"/>
</dbReference>
<evidence type="ECO:0000313" key="7">
    <source>
        <dbReference type="Proteomes" id="UP000017396"/>
    </source>
</evidence>
<dbReference type="InterPro" id="IPR041121">
    <property type="entry name" value="SDH_C"/>
</dbReference>
<keyword evidence="2 3" id="KW-0057">Aromatic amino acid biosynthesis</keyword>
<dbReference type="GO" id="GO:0004764">
    <property type="term" value="F:shikimate 3-dehydrogenase (NADP+) activity"/>
    <property type="evidence" value="ECO:0007669"/>
    <property type="project" value="UniProtKB-UniRule"/>
</dbReference>
<dbReference type="Proteomes" id="UP000017396">
    <property type="component" value="Chromosome"/>
</dbReference>
<dbReference type="HAMAP" id="MF_00222">
    <property type="entry name" value="Shikimate_DH_AroE"/>
    <property type="match status" value="1"/>
</dbReference>
<reference evidence="6 7" key="1">
    <citation type="journal article" date="2013" name="PLoS ONE">
        <title>Cultivation and Complete Genome Sequencing of Gloeobacter kilaueensis sp. nov., from a Lava Cave in Kilauea Caldera, Hawai'i.</title>
        <authorList>
            <person name="Saw J.H."/>
            <person name="Schatz M."/>
            <person name="Brown M.V."/>
            <person name="Kunkel D.D."/>
            <person name="Foster J.S."/>
            <person name="Shick H."/>
            <person name="Christensen S."/>
            <person name="Hou S."/>
            <person name="Wan X."/>
            <person name="Donachie S.P."/>
        </authorList>
    </citation>
    <scope>NUCLEOTIDE SEQUENCE [LARGE SCALE GENOMIC DNA]</scope>
    <source>
        <strain evidence="7">JS</strain>
    </source>
</reference>
<dbReference type="CDD" id="cd01065">
    <property type="entry name" value="NAD_bind_Shikimate_DH"/>
    <property type="match status" value="1"/>
</dbReference>
<dbReference type="NCBIfam" id="NF001314">
    <property type="entry name" value="PRK00258.2-2"/>
    <property type="match status" value="1"/>
</dbReference>
<dbReference type="Gene3D" id="3.40.50.720">
    <property type="entry name" value="NAD(P)-binding Rossmann-like Domain"/>
    <property type="match status" value="1"/>
</dbReference>
<evidence type="ECO:0000256" key="1">
    <source>
        <dbReference type="ARBA" id="ARBA00004871"/>
    </source>
</evidence>
<comment type="function">
    <text evidence="3">Involved in the biosynthesis of the chorismate, which leads to the biosynthesis of aromatic amino acids. Catalyzes the reversible NADPH linked reduction of 3-dehydroshikimate (DHSA) to yield shikimate (SA).</text>
</comment>
<evidence type="ECO:0000256" key="2">
    <source>
        <dbReference type="ARBA" id="ARBA00023141"/>
    </source>
</evidence>
<name>U5QNX6_GLOK1</name>
<dbReference type="GO" id="GO:0005829">
    <property type="term" value="C:cytosol"/>
    <property type="evidence" value="ECO:0007669"/>
    <property type="project" value="TreeGrafter"/>
</dbReference>
<dbReference type="PATRIC" id="fig|1183438.3.peg.3040"/>
<dbReference type="GO" id="GO:0009073">
    <property type="term" value="P:aromatic amino acid family biosynthetic process"/>
    <property type="evidence" value="ECO:0007669"/>
    <property type="project" value="UniProtKB-KW"/>
</dbReference>
<feature type="binding site" evidence="3">
    <location>
        <position position="249"/>
    </location>
    <ligand>
        <name>NADP(+)</name>
        <dbReference type="ChEBI" id="CHEBI:58349"/>
    </ligand>
</feature>
<dbReference type="GO" id="GO:0019632">
    <property type="term" value="P:shikimate metabolic process"/>
    <property type="evidence" value="ECO:0007669"/>
    <property type="project" value="TreeGrafter"/>
</dbReference>
<dbReference type="OrthoDB" id="9792692at2"/>
<dbReference type="InterPro" id="IPR022893">
    <property type="entry name" value="Shikimate_DH_fam"/>
</dbReference>
<dbReference type="SUPFAM" id="SSF53223">
    <property type="entry name" value="Aminoacid dehydrogenase-like, N-terminal domain"/>
    <property type="match status" value="1"/>
</dbReference>
<dbReference type="InterPro" id="IPR036291">
    <property type="entry name" value="NAD(P)-bd_dom_sf"/>
</dbReference>
<evidence type="ECO:0000259" key="5">
    <source>
        <dbReference type="Pfam" id="PF18317"/>
    </source>
</evidence>
<dbReference type="GO" id="GO:0009423">
    <property type="term" value="P:chorismate biosynthetic process"/>
    <property type="evidence" value="ECO:0007669"/>
    <property type="project" value="UniProtKB-UniRule"/>
</dbReference>
<dbReference type="EMBL" id="CP003587">
    <property type="protein sequence ID" value="AGY59335.1"/>
    <property type="molecule type" value="Genomic_DNA"/>
</dbReference>
<feature type="binding site" evidence="3">
    <location>
        <position position="71"/>
    </location>
    <ligand>
        <name>shikimate</name>
        <dbReference type="ChEBI" id="CHEBI:36208"/>
    </ligand>
</feature>
<dbReference type="GO" id="GO:0050661">
    <property type="term" value="F:NADP binding"/>
    <property type="evidence" value="ECO:0007669"/>
    <property type="project" value="TreeGrafter"/>
</dbReference>
<sequence>MSDSFIVRGSTRLLGLLGYPVAHSLSPAMHNAVIARLGLDLVYVPLPVAPTDLAVALAGLRRSGFIGFNVTIPHKQAVLSLLDGLTSEAERAGAVNTIRQEADGRLVGANTDIAGFIAPIADLPLQGHATILGCGGSALAVALGCAALGFERIRVLGRDHDRLAAFEARLAPMPAISVHPWEEQEALLADTGLLVNTTPVGMAPSTAASPLAELSLLPPTACVYDLIYRPRPTRLLQLAAAQGLRTVDGLPMLVAQAEAAFCFWTGLKPPDGLMLQAGELALGTGSDDAER</sequence>
<dbReference type="eggNOG" id="COG0169">
    <property type="taxonomic scope" value="Bacteria"/>
</dbReference>
<feature type="binding site" evidence="3">
    <location>
        <position position="112"/>
    </location>
    <ligand>
        <name>shikimate</name>
        <dbReference type="ChEBI" id="CHEBI:36208"/>
    </ligand>
</feature>
<dbReference type="PANTHER" id="PTHR21089">
    <property type="entry name" value="SHIKIMATE DEHYDROGENASE"/>
    <property type="match status" value="1"/>
</dbReference>
<comment type="catalytic activity">
    <reaction evidence="3">
        <text>shikimate + NADP(+) = 3-dehydroshikimate + NADPH + H(+)</text>
        <dbReference type="Rhea" id="RHEA:17737"/>
        <dbReference type="ChEBI" id="CHEBI:15378"/>
        <dbReference type="ChEBI" id="CHEBI:16630"/>
        <dbReference type="ChEBI" id="CHEBI:36208"/>
        <dbReference type="ChEBI" id="CHEBI:57783"/>
        <dbReference type="ChEBI" id="CHEBI:58349"/>
        <dbReference type="EC" id="1.1.1.25"/>
    </reaction>
</comment>
<dbReference type="Pfam" id="PF18317">
    <property type="entry name" value="SDH_C"/>
    <property type="match status" value="1"/>
</dbReference>
<organism evidence="6 7">
    <name type="scientific">Gloeobacter kilaueensis (strain ATCC BAA-2537 / CCAP 1431/1 / ULC 316 / JS1)</name>
    <dbReference type="NCBI Taxonomy" id="1183438"/>
    <lineage>
        <taxon>Bacteria</taxon>
        <taxon>Bacillati</taxon>
        <taxon>Cyanobacteriota</taxon>
        <taxon>Cyanophyceae</taxon>
        <taxon>Gloeobacterales</taxon>
        <taxon>Gloeobacteraceae</taxon>
        <taxon>Gloeobacter</taxon>
    </lineage>
</organism>
<keyword evidence="3" id="KW-0028">Amino-acid biosynthesis</keyword>
<dbReference type="PANTHER" id="PTHR21089:SF1">
    <property type="entry name" value="BIFUNCTIONAL 3-DEHYDROQUINATE DEHYDRATASE_SHIKIMATE DEHYDROGENASE, CHLOROPLASTIC"/>
    <property type="match status" value="1"/>
</dbReference>
<dbReference type="InterPro" id="IPR013708">
    <property type="entry name" value="Shikimate_DH-bd_N"/>
</dbReference>
<dbReference type="Pfam" id="PF08501">
    <property type="entry name" value="Shikimate_dh_N"/>
    <property type="match status" value="1"/>
</dbReference>
<dbReference type="InterPro" id="IPR046346">
    <property type="entry name" value="Aminoacid_DH-like_N_sf"/>
</dbReference>
<evidence type="ECO:0000313" key="6">
    <source>
        <dbReference type="EMBL" id="AGY59335.1"/>
    </source>
</evidence>
<dbReference type="AlphaFoldDB" id="U5QNX6"/>
<dbReference type="UniPathway" id="UPA00053">
    <property type="reaction ID" value="UER00087"/>
</dbReference>
<dbReference type="STRING" id="1183438.GKIL_3089"/>
<feature type="binding site" evidence="3">
    <location>
        <position position="256"/>
    </location>
    <ligand>
        <name>shikimate</name>
        <dbReference type="ChEBI" id="CHEBI:36208"/>
    </ligand>
</feature>
<protein>
    <recommendedName>
        <fullName evidence="3">Shikimate dehydrogenase (NADP(+))</fullName>
        <shortName evidence="3">SDH</shortName>
        <ecNumber evidence="3">1.1.1.25</ecNumber>
    </recommendedName>
</protein>